<keyword evidence="3 11" id="KW-0812">Transmembrane</keyword>
<keyword evidence="4 11" id="KW-0479">Metal-binding</keyword>
<dbReference type="InterPro" id="IPR050450">
    <property type="entry name" value="COX15/CtaA_HemeA_synthase"/>
</dbReference>
<sequence length="319" mass="35903">MSFHIYWLSVTTYIKRTIEVLPLYKNLKILAVVTTLMMVFVQIGGALVTKTGSADGCGRSWPLCHGQIIPSSWPIETIIELAHRGVSGMAIIMVGLLGWLALKLLPHKRETRFLVMMSIGFILVQALIGAGAVIWGQNDFILAAHFGISLISFASVFLLTLLVFEVDQKFEAQSLVIGSYLRYHTIFLTIYIYLVVYSGALVRHTNSSLACLGWPHCGQGQLWAGNFYQWVQMSHRVLAGIIVIWIFVILIHVLRHYSQYRILKYGWTIAFILVLLQALTGMLSVLTLVNIFIALLHALFITLLFGLLCYFILLLSRTK</sequence>
<keyword evidence="5 11" id="KW-1133">Transmembrane helix</keyword>
<proteinExistence type="inferred from homology"/>
<dbReference type="HAMAP" id="MF_01664">
    <property type="entry name" value="HemeA_synth_type1"/>
    <property type="match status" value="1"/>
</dbReference>
<dbReference type="GO" id="GO:0046872">
    <property type="term" value="F:metal ion binding"/>
    <property type="evidence" value="ECO:0007669"/>
    <property type="project" value="UniProtKB-KW"/>
</dbReference>
<dbReference type="GO" id="GO:0120547">
    <property type="term" value="F:heme A synthase activity"/>
    <property type="evidence" value="ECO:0007669"/>
    <property type="project" value="UniProtKB-EC"/>
</dbReference>
<comment type="pathway">
    <text evidence="11">Porphyrin-containing compound metabolism; heme A biosynthesis; heme A from heme O: step 1/1.</text>
</comment>
<dbReference type="Pfam" id="PF02628">
    <property type="entry name" value="COX15-CtaA"/>
    <property type="match status" value="1"/>
</dbReference>
<feature type="transmembrane region" description="Helical" evidence="11">
    <location>
        <begin position="29"/>
        <end position="48"/>
    </location>
</feature>
<name>A0A6N8TVM4_9STAP</name>
<comment type="catalytic activity">
    <reaction evidence="11">
        <text>Fe(II)-heme o + 2 A + H2O = Fe(II)-heme a + 2 AH2</text>
        <dbReference type="Rhea" id="RHEA:63388"/>
        <dbReference type="ChEBI" id="CHEBI:13193"/>
        <dbReference type="ChEBI" id="CHEBI:15377"/>
        <dbReference type="ChEBI" id="CHEBI:17499"/>
        <dbReference type="ChEBI" id="CHEBI:60530"/>
        <dbReference type="ChEBI" id="CHEBI:61715"/>
        <dbReference type="EC" id="1.17.99.9"/>
    </reaction>
</comment>
<evidence type="ECO:0000256" key="6">
    <source>
        <dbReference type="ARBA" id="ARBA00023002"/>
    </source>
</evidence>
<protein>
    <recommendedName>
        <fullName evidence="11">Heme A synthase</fullName>
        <shortName evidence="11">HAS</shortName>
        <ecNumber evidence="11">1.17.99.9</ecNumber>
    </recommendedName>
    <alternativeName>
        <fullName evidence="11">Cytochrome aa3-controlling protein</fullName>
    </alternativeName>
</protein>
<comment type="cofactor">
    <cofactor evidence="11">
        <name>heme b</name>
        <dbReference type="ChEBI" id="CHEBI:60344"/>
    </cofactor>
</comment>
<dbReference type="GO" id="GO:0005886">
    <property type="term" value="C:plasma membrane"/>
    <property type="evidence" value="ECO:0007669"/>
    <property type="project" value="UniProtKB-SubCell"/>
</dbReference>
<evidence type="ECO:0000256" key="7">
    <source>
        <dbReference type="ARBA" id="ARBA00023004"/>
    </source>
</evidence>
<feature type="binding site" description="axial binding residue" evidence="11">
    <location>
        <position position="297"/>
    </location>
    <ligand>
        <name>heme</name>
        <dbReference type="ChEBI" id="CHEBI:30413"/>
    </ligand>
    <ligandPart>
        <name>Fe</name>
        <dbReference type="ChEBI" id="CHEBI:18248"/>
    </ligandPart>
</feature>
<organism evidence="12 13">
    <name type="scientific">Salinicoccus hispanicus</name>
    <dbReference type="NCBI Taxonomy" id="157225"/>
    <lineage>
        <taxon>Bacteria</taxon>
        <taxon>Bacillati</taxon>
        <taxon>Bacillota</taxon>
        <taxon>Bacilli</taxon>
        <taxon>Bacillales</taxon>
        <taxon>Staphylococcaceae</taxon>
        <taxon>Salinicoccus</taxon>
    </lineage>
</organism>
<reference evidence="12 13" key="1">
    <citation type="submission" date="2019-12" db="EMBL/GenBank/DDBJ databases">
        <title>Salinicoccus cyprini sp. nov., isolated from gastro-intestinal tract of mirror carp, Cyprinus carpio var. specularis, collected from Gobind Sagar Reservoir, Himachal Pradesh, India.</title>
        <authorList>
            <person name="Talwar C."/>
            <person name="Singh A.K."/>
            <person name="Lal R."/>
            <person name="Negi R.K."/>
        </authorList>
    </citation>
    <scope>NUCLEOTIDE SEQUENCE [LARGE SCALE GENOMIC DNA]</scope>
    <source>
        <strain evidence="12 13">J-82</strain>
    </source>
</reference>
<evidence type="ECO:0000256" key="8">
    <source>
        <dbReference type="ARBA" id="ARBA00023133"/>
    </source>
</evidence>
<gene>
    <name evidence="11" type="primary">ctaA</name>
    <name evidence="12" type="ORF">GQ671_00485</name>
</gene>
<dbReference type="InterPro" id="IPR023755">
    <property type="entry name" value="HemeA_Synthase_type1"/>
</dbReference>
<comment type="subunit">
    <text evidence="11">Interacts with CtaB.</text>
</comment>
<keyword evidence="7 11" id="KW-0408">Iron</keyword>
<accession>A0A6N8TVM4</accession>
<keyword evidence="8 11" id="KW-0350">Heme biosynthesis</keyword>
<keyword evidence="6 11" id="KW-0560">Oxidoreductase</keyword>
<dbReference type="OrthoDB" id="9816428at2"/>
<dbReference type="PANTHER" id="PTHR35457:SF1">
    <property type="entry name" value="HEME A SYNTHASE"/>
    <property type="match status" value="1"/>
</dbReference>
<dbReference type="AlphaFoldDB" id="A0A6N8TVM4"/>
<feature type="transmembrane region" description="Helical" evidence="11">
    <location>
        <begin position="291"/>
        <end position="315"/>
    </location>
</feature>
<dbReference type="UniPathway" id="UPA00269">
    <property type="reaction ID" value="UER00713"/>
</dbReference>
<evidence type="ECO:0000256" key="3">
    <source>
        <dbReference type="ARBA" id="ARBA00022692"/>
    </source>
</evidence>
<dbReference type="EMBL" id="WUUK01000001">
    <property type="protein sequence ID" value="MXQ49773.1"/>
    <property type="molecule type" value="Genomic_DNA"/>
</dbReference>
<feature type="transmembrane region" description="Helical" evidence="11">
    <location>
        <begin position="237"/>
        <end position="254"/>
    </location>
</feature>
<evidence type="ECO:0000256" key="9">
    <source>
        <dbReference type="ARBA" id="ARBA00023136"/>
    </source>
</evidence>
<feature type="transmembrane region" description="Helical" evidence="11">
    <location>
        <begin position="114"/>
        <end position="135"/>
    </location>
</feature>
<keyword evidence="13" id="KW-1185">Reference proteome</keyword>
<evidence type="ECO:0000256" key="1">
    <source>
        <dbReference type="ARBA" id="ARBA00004141"/>
    </source>
</evidence>
<dbReference type="EC" id="1.17.99.9" evidence="11"/>
<evidence type="ECO:0000256" key="5">
    <source>
        <dbReference type="ARBA" id="ARBA00022989"/>
    </source>
</evidence>
<dbReference type="InterPro" id="IPR003780">
    <property type="entry name" value="COX15/CtaA_fam"/>
</dbReference>
<comment type="subcellular location">
    <subcellularLocation>
        <location evidence="11">Cell membrane</location>
        <topology evidence="11">Multi-pass membrane protein</topology>
    </subcellularLocation>
    <subcellularLocation>
        <location evidence="1">Membrane</location>
        <topology evidence="1">Multi-pass membrane protein</topology>
    </subcellularLocation>
</comment>
<keyword evidence="2 11" id="KW-1003">Cell membrane</keyword>
<evidence type="ECO:0000256" key="11">
    <source>
        <dbReference type="HAMAP-Rule" id="MF_01664"/>
    </source>
</evidence>
<feature type="binding site" description="axial binding residue" evidence="11">
    <location>
        <position position="235"/>
    </location>
    <ligand>
        <name>heme</name>
        <dbReference type="ChEBI" id="CHEBI:30413"/>
    </ligand>
    <ligandPart>
        <name>Fe</name>
        <dbReference type="ChEBI" id="CHEBI:18248"/>
    </ligandPart>
</feature>
<comment type="function">
    <text evidence="11">Catalyzes the conversion of heme O to heme A by two successive hydroxylations of the methyl group at C8. The first hydroxylation forms heme I, the second hydroxylation results in an unstable dihydroxymethyl group, which spontaneously dehydrates, resulting in the formyl group of heme A.</text>
</comment>
<evidence type="ECO:0000256" key="10">
    <source>
        <dbReference type="ARBA" id="ARBA00023157"/>
    </source>
</evidence>
<comment type="caution">
    <text evidence="12">The sequence shown here is derived from an EMBL/GenBank/DDBJ whole genome shotgun (WGS) entry which is preliminary data.</text>
</comment>
<evidence type="ECO:0000256" key="4">
    <source>
        <dbReference type="ARBA" id="ARBA00022723"/>
    </source>
</evidence>
<feature type="transmembrane region" description="Helical" evidence="11">
    <location>
        <begin position="266"/>
        <end position="285"/>
    </location>
</feature>
<feature type="transmembrane region" description="Helical" evidence="11">
    <location>
        <begin position="141"/>
        <end position="164"/>
    </location>
</feature>
<feature type="transmembrane region" description="Helical" evidence="11">
    <location>
        <begin position="81"/>
        <end position="102"/>
    </location>
</feature>
<dbReference type="Proteomes" id="UP000436284">
    <property type="component" value="Unassembled WGS sequence"/>
</dbReference>
<evidence type="ECO:0000313" key="13">
    <source>
        <dbReference type="Proteomes" id="UP000436284"/>
    </source>
</evidence>
<keyword evidence="9 11" id="KW-0472">Membrane</keyword>
<dbReference type="PANTHER" id="PTHR35457">
    <property type="entry name" value="HEME A SYNTHASE"/>
    <property type="match status" value="1"/>
</dbReference>
<dbReference type="GO" id="GO:0006784">
    <property type="term" value="P:heme A biosynthetic process"/>
    <property type="evidence" value="ECO:0007669"/>
    <property type="project" value="UniProtKB-UniRule"/>
</dbReference>
<comment type="similarity">
    <text evidence="11">Belongs to the COX15/CtaA family. Type 1 subfamily.</text>
</comment>
<keyword evidence="10" id="KW-1015">Disulfide bond</keyword>
<feature type="transmembrane region" description="Helical" evidence="11">
    <location>
        <begin position="185"/>
        <end position="202"/>
    </location>
</feature>
<evidence type="ECO:0000256" key="2">
    <source>
        <dbReference type="ARBA" id="ARBA00022475"/>
    </source>
</evidence>
<evidence type="ECO:0000313" key="12">
    <source>
        <dbReference type="EMBL" id="MXQ49773.1"/>
    </source>
</evidence>